<gene>
    <name evidence="15" type="primary">fabF</name>
    <name evidence="15" type="ORF">GO621_02360</name>
</gene>
<evidence type="ECO:0000256" key="5">
    <source>
        <dbReference type="ARBA" id="ARBA00022516"/>
    </source>
</evidence>
<evidence type="ECO:0000256" key="1">
    <source>
        <dbReference type="ARBA" id="ARBA00005194"/>
    </source>
</evidence>
<evidence type="ECO:0000256" key="4">
    <source>
        <dbReference type="ARBA" id="ARBA00014657"/>
    </source>
</evidence>
<dbReference type="Pfam" id="PF02801">
    <property type="entry name" value="Ketoacyl-synt_C"/>
    <property type="match status" value="1"/>
</dbReference>
<evidence type="ECO:0000256" key="8">
    <source>
        <dbReference type="ARBA" id="ARBA00023098"/>
    </source>
</evidence>
<dbReference type="SUPFAM" id="SSF53901">
    <property type="entry name" value="Thiolase-like"/>
    <property type="match status" value="2"/>
</dbReference>
<dbReference type="UniPathway" id="UPA00094"/>
<dbReference type="NCBIfam" id="NF005589">
    <property type="entry name" value="PRK07314.1"/>
    <property type="match status" value="1"/>
</dbReference>
<dbReference type="InterPro" id="IPR000794">
    <property type="entry name" value="Beta-ketoacyl_synthase"/>
</dbReference>
<proteinExistence type="inferred from homology"/>
<dbReference type="GO" id="GO:0005829">
    <property type="term" value="C:cytosol"/>
    <property type="evidence" value="ECO:0007669"/>
    <property type="project" value="TreeGrafter"/>
</dbReference>
<keyword evidence="7" id="KW-0276">Fatty acid metabolism</keyword>
<evidence type="ECO:0000313" key="16">
    <source>
        <dbReference type="Proteomes" id="UP000462014"/>
    </source>
</evidence>
<evidence type="ECO:0000256" key="6">
    <source>
        <dbReference type="ARBA" id="ARBA00022679"/>
    </source>
</evidence>
<comment type="pathway">
    <text evidence="1 11">Lipid metabolism; fatty acid biosynthesis.</text>
</comment>
<dbReference type="InterPro" id="IPR016039">
    <property type="entry name" value="Thiolase-like"/>
</dbReference>
<dbReference type="EC" id="2.3.1.179" evidence="3 11"/>
<name>A0A7K1SSZ7_9SPHI</name>
<evidence type="ECO:0000256" key="2">
    <source>
        <dbReference type="ARBA" id="ARBA00008467"/>
    </source>
</evidence>
<keyword evidence="9 11" id="KW-0275">Fatty acid biosynthesis</keyword>
<evidence type="ECO:0000256" key="11">
    <source>
        <dbReference type="PIRNR" id="PIRNR000447"/>
    </source>
</evidence>
<dbReference type="PROSITE" id="PS52004">
    <property type="entry name" value="KS3_2"/>
    <property type="match status" value="1"/>
</dbReference>
<dbReference type="InterPro" id="IPR020841">
    <property type="entry name" value="PKS_Beta-ketoAc_synthase_dom"/>
</dbReference>
<dbReference type="EMBL" id="WPIK01000002">
    <property type="protein sequence ID" value="MVN20377.1"/>
    <property type="molecule type" value="Genomic_DNA"/>
</dbReference>
<dbReference type="PANTHER" id="PTHR11712">
    <property type="entry name" value="POLYKETIDE SYNTHASE-RELATED"/>
    <property type="match status" value="1"/>
</dbReference>
<evidence type="ECO:0000256" key="10">
    <source>
        <dbReference type="ARBA" id="ARBA00023315"/>
    </source>
</evidence>
<comment type="similarity">
    <text evidence="2 11 13">Belongs to the thiolase-like superfamily. Beta-ketoacyl-ACP synthases family.</text>
</comment>
<evidence type="ECO:0000256" key="3">
    <source>
        <dbReference type="ARBA" id="ARBA00012356"/>
    </source>
</evidence>
<comment type="caution">
    <text evidence="15">The sequence shown here is derived from an EMBL/GenBank/DDBJ whole genome shotgun (WGS) entry which is preliminary data.</text>
</comment>
<feature type="active site" description="For beta-ketoacyl synthase activity" evidence="12">
    <location>
        <position position="163"/>
    </location>
</feature>
<dbReference type="SMART" id="SM00825">
    <property type="entry name" value="PKS_KS"/>
    <property type="match status" value="1"/>
</dbReference>
<organism evidence="15 16">
    <name type="scientific">Mucilaginibacter arboris</name>
    <dbReference type="NCBI Taxonomy" id="2682090"/>
    <lineage>
        <taxon>Bacteria</taxon>
        <taxon>Pseudomonadati</taxon>
        <taxon>Bacteroidota</taxon>
        <taxon>Sphingobacteriia</taxon>
        <taxon>Sphingobacteriales</taxon>
        <taxon>Sphingobacteriaceae</taxon>
        <taxon>Mucilaginibacter</taxon>
    </lineage>
</organism>
<dbReference type="GO" id="GO:0004315">
    <property type="term" value="F:3-oxoacyl-[acyl-carrier-protein] synthase activity"/>
    <property type="evidence" value="ECO:0007669"/>
    <property type="project" value="UniProtKB-UniRule"/>
</dbReference>
<evidence type="ECO:0000256" key="12">
    <source>
        <dbReference type="PIRSR" id="PIRSR000447-1"/>
    </source>
</evidence>
<dbReference type="InterPro" id="IPR018201">
    <property type="entry name" value="Ketoacyl_synth_AS"/>
</dbReference>
<feature type="domain" description="Ketosynthase family 3 (KS3)" evidence="14">
    <location>
        <begin position="1"/>
        <end position="412"/>
    </location>
</feature>
<dbReference type="InterPro" id="IPR017568">
    <property type="entry name" value="3-oxoacyl-ACP_synth-2"/>
</dbReference>
<evidence type="ECO:0000259" key="14">
    <source>
        <dbReference type="PROSITE" id="PS52004"/>
    </source>
</evidence>
<comment type="function">
    <text evidence="11">Involved in the type II fatty acid elongation cycle. Catalyzes the elongation of a wide range of acyl-ACP by the addition of two carbons from malonyl-ACP to an acyl acceptor. Can efficiently catalyze the conversion of palmitoleoyl-ACP (cis-hexadec-9-enoyl-ACP) to cis-vaccenoyl-ACP (cis-octadec-11-enoyl-ACP), an essential step in the thermal regulation of fatty acid composition.</text>
</comment>
<keyword evidence="8" id="KW-0443">Lipid metabolism</keyword>
<dbReference type="InterPro" id="IPR014030">
    <property type="entry name" value="Ketoacyl_synth_N"/>
</dbReference>
<reference evidence="15 16" key="1">
    <citation type="submission" date="2019-12" db="EMBL/GenBank/DDBJ databases">
        <title>Mucilaginibacter sp. HMF7410 genome sequencing and assembly.</title>
        <authorList>
            <person name="Kang H."/>
            <person name="Cha I."/>
            <person name="Kim H."/>
            <person name="Joh K."/>
        </authorList>
    </citation>
    <scope>NUCLEOTIDE SEQUENCE [LARGE SCALE GENOMIC DNA]</scope>
    <source>
        <strain evidence="15 16">HMF7410</strain>
    </source>
</reference>
<dbReference type="InterPro" id="IPR014031">
    <property type="entry name" value="Ketoacyl_synth_C"/>
</dbReference>
<accession>A0A7K1SSZ7</accession>
<dbReference type="Gene3D" id="3.40.47.10">
    <property type="match status" value="1"/>
</dbReference>
<dbReference type="CDD" id="cd00834">
    <property type="entry name" value="KAS_I_II"/>
    <property type="match status" value="1"/>
</dbReference>
<keyword evidence="10 11" id="KW-0012">Acyltransferase</keyword>
<dbReference type="RefSeq" id="WP_157563841.1">
    <property type="nucleotide sequence ID" value="NZ_WPIK01000002.1"/>
</dbReference>
<dbReference type="FunFam" id="3.40.47.10:FF:000018">
    <property type="entry name" value="3-oxoacyl-[acyl-carrier-protein] synthase 2"/>
    <property type="match status" value="1"/>
</dbReference>
<dbReference type="Proteomes" id="UP000462014">
    <property type="component" value="Unassembled WGS sequence"/>
</dbReference>
<evidence type="ECO:0000256" key="7">
    <source>
        <dbReference type="ARBA" id="ARBA00022832"/>
    </source>
</evidence>
<protein>
    <recommendedName>
        <fullName evidence="4 11">3-oxoacyl-[acyl-carrier-protein] synthase 2</fullName>
        <ecNumber evidence="3 11">2.3.1.179</ecNumber>
    </recommendedName>
</protein>
<keyword evidence="6 11" id="KW-0808">Transferase</keyword>
<dbReference type="AlphaFoldDB" id="A0A7K1SSZ7"/>
<comment type="catalytic activity">
    <reaction evidence="11">
        <text>a fatty acyl-[ACP] + malonyl-[ACP] + H(+) = a 3-oxoacyl-[ACP] + holo-[ACP] + CO2</text>
        <dbReference type="Rhea" id="RHEA:22836"/>
        <dbReference type="Rhea" id="RHEA-COMP:9623"/>
        <dbReference type="Rhea" id="RHEA-COMP:9685"/>
        <dbReference type="Rhea" id="RHEA-COMP:9916"/>
        <dbReference type="Rhea" id="RHEA-COMP:14125"/>
        <dbReference type="ChEBI" id="CHEBI:15378"/>
        <dbReference type="ChEBI" id="CHEBI:16526"/>
        <dbReference type="ChEBI" id="CHEBI:64479"/>
        <dbReference type="ChEBI" id="CHEBI:78449"/>
        <dbReference type="ChEBI" id="CHEBI:78776"/>
        <dbReference type="ChEBI" id="CHEBI:138651"/>
    </reaction>
</comment>
<keyword evidence="5 11" id="KW-0444">Lipid biosynthesis</keyword>
<dbReference type="Pfam" id="PF00109">
    <property type="entry name" value="ketoacyl-synt"/>
    <property type="match status" value="1"/>
</dbReference>
<evidence type="ECO:0000256" key="13">
    <source>
        <dbReference type="RuleBase" id="RU003694"/>
    </source>
</evidence>
<evidence type="ECO:0000256" key="9">
    <source>
        <dbReference type="ARBA" id="ARBA00023160"/>
    </source>
</evidence>
<sequence>MKRVVVTGLGALTPIGNDVETFWNNLIAGKSGATRITRFDPSLFRTQVAAELKDFDPAKYLDRNEIKRTDPFTQYALTAAGQAMKDSGLDVSTMDPYDIGVIWGTGQGGMTVFEEQVKEYTQNGFHPRFSPFFVPKLIPNLSSGMISIKYGLMGINYTTVSACATSNTAIMDAFNYIKWGKAKVIVTGGSEAPITEASVGGFAAMKAMTTHNDSPETACRPFDSNRDGFLMGEGAGALILEEYEHAKARNATIYAEVAGAAMTADAYHMTSTHPEGSGALKAMQLALEEAGLTPADVDYLNAHATSTPVGDLSEIKAITSLLQGDYSNLHVSATKSMTGHLLGAAGAVEAIASILAIKNSIIPPTINVTEPDAAIPADLKIVYDHPLAKEVNVAMSNTFGFGGHNAIVVFRKIK</sequence>
<dbReference type="NCBIfam" id="TIGR03150">
    <property type="entry name" value="fabF"/>
    <property type="match status" value="1"/>
</dbReference>
<dbReference type="GO" id="GO:0006633">
    <property type="term" value="P:fatty acid biosynthetic process"/>
    <property type="evidence" value="ECO:0007669"/>
    <property type="project" value="UniProtKB-UniRule"/>
</dbReference>
<evidence type="ECO:0000313" key="15">
    <source>
        <dbReference type="EMBL" id="MVN20377.1"/>
    </source>
</evidence>
<dbReference type="PROSITE" id="PS00606">
    <property type="entry name" value="KS3_1"/>
    <property type="match status" value="1"/>
</dbReference>
<keyword evidence="16" id="KW-1185">Reference proteome</keyword>
<dbReference type="PANTHER" id="PTHR11712:SF336">
    <property type="entry name" value="3-OXOACYL-[ACYL-CARRIER-PROTEIN] SYNTHASE, MITOCHONDRIAL"/>
    <property type="match status" value="1"/>
</dbReference>
<dbReference type="PIRSF" id="PIRSF000447">
    <property type="entry name" value="KAS_II"/>
    <property type="match status" value="1"/>
</dbReference>
<comment type="catalytic activity">
    <reaction evidence="11">
        <text>(9Z)-hexadecenoyl-[ACP] + malonyl-[ACP] + H(+) = 3-oxo-(11Z)-octadecenoyl-[ACP] + holo-[ACP] + CO2</text>
        <dbReference type="Rhea" id="RHEA:55040"/>
        <dbReference type="Rhea" id="RHEA-COMP:9623"/>
        <dbReference type="Rhea" id="RHEA-COMP:9685"/>
        <dbReference type="Rhea" id="RHEA-COMP:10800"/>
        <dbReference type="Rhea" id="RHEA-COMP:14074"/>
        <dbReference type="ChEBI" id="CHEBI:15378"/>
        <dbReference type="ChEBI" id="CHEBI:16526"/>
        <dbReference type="ChEBI" id="CHEBI:64479"/>
        <dbReference type="ChEBI" id="CHEBI:78449"/>
        <dbReference type="ChEBI" id="CHEBI:83989"/>
        <dbReference type="ChEBI" id="CHEBI:138538"/>
        <dbReference type="EC" id="2.3.1.179"/>
    </reaction>
</comment>